<protein>
    <recommendedName>
        <fullName evidence="3">G5 domain-containing protein</fullName>
    </recommendedName>
</protein>
<feature type="compositionally biased region" description="Low complexity" evidence="2">
    <location>
        <begin position="30"/>
        <end position="41"/>
    </location>
</feature>
<reference evidence="4 5" key="1">
    <citation type="submission" date="2018-11" db="EMBL/GenBank/DDBJ databases">
        <title>Micromonospora sp. PPF5-17, a new actinomycetes isolated from a hot spring soil.</title>
        <authorList>
            <person name="Thawai C."/>
        </authorList>
    </citation>
    <scope>NUCLEOTIDE SEQUENCE [LARGE SCALE GENOMIC DNA]</scope>
    <source>
        <strain evidence="4 5">PPF5-17</strain>
    </source>
</reference>
<proteinExistence type="predicted"/>
<evidence type="ECO:0000256" key="1">
    <source>
        <dbReference type="ARBA" id="ARBA00022729"/>
    </source>
</evidence>
<keyword evidence="1" id="KW-0732">Signal</keyword>
<dbReference type="SMART" id="SM01208">
    <property type="entry name" value="G5"/>
    <property type="match status" value="1"/>
</dbReference>
<dbReference type="PROSITE" id="PS51109">
    <property type="entry name" value="G5"/>
    <property type="match status" value="1"/>
</dbReference>
<keyword evidence="5" id="KW-1185">Reference proteome</keyword>
<evidence type="ECO:0000313" key="4">
    <source>
        <dbReference type="EMBL" id="RNL99412.1"/>
    </source>
</evidence>
<feature type="compositionally biased region" description="Low complexity" evidence="2">
    <location>
        <begin position="53"/>
        <end position="65"/>
    </location>
</feature>
<feature type="domain" description="G5" evidence="3">
    <location>
        <begin position="68"/>
        <end position="148"/>
    </location>
</feature>
<evidence type="ECO:0000259" key="3">
    <source>
        <dbReference type="PROSITE" id="PS51109"/>
    </source>
</evidence>
<evidence type="ECO:0000313" key="5">
    <source>
        <dbReference type="Proteomes" id="UP000280698"/>
    </source>
</evidence>
<gene>
    <name evidence="4" type="ORF">EFE23_10175</name>
</gene>
<dbReference type="Pfam" id="PF07501">
    <property type="entry name" value="G5"/>
    <property type="match status" value="1"/>
</dbReference>
<sequence length="206" mass="21334">MLSVFLLCCSGVAVIGAFTDSPQSDRKPSAADAANPPAAAPITVPSSPAETVPAALPPSATSAAPTPSPKVETRTETETQTIRYDQRTVKDPNLAKGKRVVRTRGVNGVRTLTYEVTLTDGAETGRRLVSSVVTRKPVTQVVAVGTKSEPSSRCDPNYSGCVPIASDVDCAGGGGDGPAYVTGPVKVIGSDIYRLDRDHDGYGCDD</sequence>
<name>A0ABX9WH90_9ACTN</name>
<dbReference type="Proteomes" id="UP000280698">
    <property type="component" value="Unassembled WGS sequence"/>
</dbReference>
<dbReference type="Gene3D" id="2.20.230.10">
    <property type="entry name" value="Resuscitation-promoting factor rpfb"/>
    <property type="match status" value="1"/>
</dbReference>
<accession>A0ABX9WH90</accession>
<organism evidence="4 5">
    <name type="scientific">Micromonospora solifontis</name>
    <dbReference type="NCBI Taxonomy" id="2487138"/>
    <lineage>
        <taxon>Bacteria</taxon>
        <taxon>Bacillati</taxon>
        <taxon>Actinomycetota</taxon>
        <taxon>Actinomycetes</taxon>
        <taxon>Micromonosporales</taxon>
        <taxon>Micromonosporaceae</taxon>
        <taxon>Micromonospora</taxon>
    </lineage>
</organism>
<feature type="region of interest" description="Disordered" evidence="2">
    <location>
        <begin position="20"/>
        <end position="91"/>
    </location>
</feature>
<dbReference type="EMBL" id="RJLN01000021">
    <property type="protein sequence ID" value="RNL99412.1"/>
    <property type="molecule type" value="Genomic_DNA"/>
</dbReference>
<dbReference type="InterPro" id="IPR011098">
    <property type="entry name" value="G5_dom"/>
</dbReference>
<evidence type="ECO:0000256" key="2">
    <source>
        <dbReference type="SAM" id="MobiDB-lite"/>
    </source>
</evidence>
<comment type="caution">
    <text evidence="4">The sequence shown here is derived from an EMBL/GenBank/DDBJ whole genome shotgun (WGS) entry which is preliminary data.</text>
</comment>